<name>A0A1D7T0T9_9VIRU</name>
<organism evidence="2">
    <name type="scientific">Blackberry virus F</name>
    <dbReference type="NCBI Taxonomy" id="2560349"/>
    <lineage>
        <taxon>Viruses</taxon>
        <taxon>Riboviria</taxon>
        <taxon>Pararnavirae</taxon>
        <taxon>Artverviricota</taxon>
        <taxon>Revtraviricetes</taxon>
        <taxon>Ortervirales</taxon>
        <taxon>Caulimoviridae</taxon>
        <taxon>Badnavirus</taxon>
        <taxon>Badnavirus phirubi</taxon>
    </lineage>
</organism>
<gene>
    <name evidence="2" type="primary">ORF2</name>
</gene>
<keyword evidence="1" id="KW-0175">Coiled coil</keyword>
<proteinExistence type="predicted"/>
<evidence type="ECO:0000313" key="2">
    <source>
        <dbReference type="EMBL" id="AOO32345.1"/>
    </source>
</evidence>
<evidence type="ECO:0000256" key="1">
    <source>
        <dbReference type="SAM" id="Coils"/>
    </source>
</evidence>
<sequence length="138" mass="15242">MSDWRVTQGSSVYKEATQALEGLDSPSVGFARGSDLVGATNSSLQVIIKQQNLQIQLLVKLTEKVEDLQQEIKTLKAAKAKAAAETSSEELESQISDLSKKLDKVSLGTGIVPKKRTPYYVKEDPLKIFEREFAKTKK</sequence>
<feature type="coiled-coil region" evidence="1">
    <location>
        <begin position="58"/>
        <end position="101"/>
    </location>
</feature>
<reference evidence="2" key="2">
    <citation type="journal article" date="2017" name="Plant Dis.">
        <title>Genomic characterization and population structure of a badnavirus infecting blackberry.</title>
        <authorList>
            <person name="Shahid M.S."/>
            <person name="Aboughanem-Sabanadzovic N."/>
            <person name="Sabanadzovic S."/>
            <person name="Tzanetakis I.E."/>
        </authorList>
    </citation>
    <scope>NUCLEOTIDE SEQUENCE</scope>
</reference>
<dbReference type="EMBL" id="KT698933">
    <property type="protein sequence ID" value="AOO32345.1"/>
    <property type="molecule type" value="Genomic_DNA"/>
</dbReference>
<protein>
    <submittedName>
        <fullName evidence="2">p2</fullName>
    </submittedName>
</protein>
<reference evidence="2" key="1">
    <citation type="submission" date="2015-09" db="EMBL/GenBank/DDBJ databases">
        <authorList>
            <person name="Jackson K.R."/>
            <person name="Lunt B.L."/>
            <person name="Fisher J.N.B."/>
            <person name="Gardner A.V."/>
            <person name="Bailey M.E."/>
            <person name="Deus L.M."/>
            <person name="Earl A.S."/>
            <person name="Gibby P.D."/>
            <person name="Hartmann K.A."/>
            <person name="Liu J.E."/>
            <person name="Manci A.M."/>
            <person name="Nielsen D.A."/>
            <person name="Solomon M.B."/>
            <person name="Breakwell D.P."/>
            <person name="Burnett S.H."/>
            <person name="Grose J.H."/>
        </authorList>
    </citation>
    <scope>NUCLEOTIDE SEQUENCE</scope>
</reference>
<accession>A0A1D7T0T9</accession>